<dbReference type="Pfam" id="PF01487">
    <property type="entry name" value="DHquinase_I"/>
    <property type="match status" value="1"/>
</dbReference>
<dbReference type="Gene3D" id="3.20.20.70">
    <property type="entry name" value="Aldolase class I"/>
    <property type="match status" value="1"/>
</dbReference>
<dbReference type="GO" id="GO:0046279">
    <property type="term" value="P:3,4-dihydroxybenzoate biosynthetic process"/>
    <property type="evidence" value="ECO:0007669"/>
    <property type="project" value="TreeGrafter"/>
</dbReference>
<proteinExistence type="predicted"/>
<dbReference type="InterPro" id="IPR001381">
    <property type="entry name" value="DHquinase_I"/>
</dbReference>
<keyword evidence="4" id="KW-0704">Schiff base</keyword>
<dbReference type="InterPro" id="IPR013785">
    <property type="entry name" value="Aldolase_TIM"/>
</dbReference>
<dbReference type="SUPFAM" id="SSF51569">
    <property type="entry name" value="Aldolase"/>
    <property type="match status" value="1"/>
</dbReference>
<name>A0A1M6UCV7_9BACT</name>
<reference evidence="6" key="1">
    <citation type="submission" date="2016-11" db="EMBL/GenBank/DDBJ databases">
        <authorList>
            <person name="Varghese N."/>
            <person name="Submissions S."/>
        </authorList>
    </citation>
    <scope>NUCLEOTIDE SEQUENCE [LARGE SCALE GENOMIC DNA]</scope>
    <source>
        <strain evidence="6">UWOS</strain>
    </source>
</reference>
<dbReference type="PANTHER" id="PTHR43699">
    <property type="entry name" value="3-DEHYDROQUINATE DEHYDRATASE"/>
    <property type="match status" value="1"/>
</dbReference>
<keyword evidence="3" id="KW-0456">Lyase</keyword>
<dbReference type="AlphaFoldDB" id="A0A1M6UCV7"/>
<dbReference type="RefSeq" id="WP_073304159.1">
    <property type="nucleotide sequence ID" value="NZ_JAQYFD010000019.1"/>
</dbReference>
<protein>
    <recommendedName>
        <fullName evidence="2">3-dehydroquinate dehydratase</fullName>
        <ecNumber evidence="2">4.2.1.10</ecNumber>
    </recommendedName>
</protein>
<dbReference type="PANTHER" id="PTHR43699:SF1">
    <property type="entry name" value="3-DEHYDROQUINATE DEHYDRATASE"/>
    <property type="match status" value="1"/>
</dbReference>
<dbReference type="CDD" id="cd00502">
    <property type="entry name" value="DHQase_I"/>
    <property type="match status" value="1"/>
</dbReference>
<evidence type="ECO:0000256" key="1">
    <source>
        <dbReference type="ARBA" id="ARBA00001864"/>
    </source>
</evidence>
<dbReference type="GO" id="GO:0003855">
    <property type="term" value="F:3-dehydroquinate dehydratase activity"/>
    <property type="evidence" value="ECO:0007669"/>
    <property type="project" value="UniProtKB-EC"/>
</dbReference>
<evidence type="ECO:0000313" key="6">
    <source>
        <dbReference type="Proteomes" id="UP000184275"/>
    </source>
</evidence>
<sequence>MKTQMDSLANSHVPWFAGVLDAASFLEIQQNPQGELFRSVALCSALEIRYDLICEKNGDECALVAEKIKRLFPKALLIGTIRLVRDGGRFPTEDSAKRVGFFQRILSAEVSPDFVDVEAEELGVLSAIAGDLRKSGTRFFVSHHDFEKIPSAEELASLVAAARNVGANGFKTACMSSRPQDFDRLYPFIQQNAPGFELFSLFAMGESGEESRIKSLAFGANLTYCSLAASVAPGQIPVRRAIEIFENMAKIG</sequence>
<dbReference type="InterPro" id="IPR050146">
    <property type="entry name" value="Type-I_3-dehydroquinase"/>
</dbReference>
<evidence type="ECO:0000256" key="4">
    <source>
        <dbReference type="ARBA" id="ARBA00023270"/>
    </source>
</evidence>
<gene>
    <name evidence="5" type="ORF">SAMN05720469_11354</name>
</gene>
<evidence type="ECO:0000256" key="3">
    <source>
        <dbReference type="ARBA" id="ARBA00023239"/>
    </source>
</evidence>
<organism evidence="5 6">
    <name type="scientific">Fibrobacter intestinalis</name>
    <dbReference type="NCBI Taxonomy" id="28122"/>
    <lineage>
        <taxon>Bacteria</taxon>
        <taxon>Pseudomonadati</taxon>
        <taxon>Fibrobacterota</taxon>
        <taxon>Fibrobacteria</taxon>
        <taxon>Fibrobacterales</taxon>
        <taxon>Fibrobacteraceae</taxon>
        <taxon>Fibrobacter</taxon>
    </lineage>
</organism>
<keyword evidence="6" id="KW-1185">Reference proteome</keyword>
<evidence type="ECO:0000256" key="2">
    <source>
        <dbReference type="ARBA" id="ARBA00012060"/>
    </source>
</evidence>
<dbReference type="Proteomes" id="UP000184275">
    <property type="component" value="Unassembled WGS sequence"/>
</dbReference>
<accession>A0A1M6UCV7</accession>
<comment type="catalytic activity">
    <reaction evidence="1">
        <text>3-dehydroquinate = 3-dehydroshikimate + H2O</text>
        <dbReference type="Rhea" id="RHEA:21096"/>
        <dbReference type="ChEBI" id="CHEBI:15377"/>
        <dbReference type="ChEBI" id="CHEBI:16630"/>
        <dbReference type="ChEBI" id="CHEBI:32364"/>
        <dbReference type="EC" id="4.2.1.10"/>
    </reaction>
</comment>
<evidence type="ECO:0000313" key="5">
    <source>
        <dbReference type="EMBL" id="SHK67007.1"/>
    </source>
</evidence>
<dbReference type="EMBL" id="FRAW01000013">
    <property type="protein sequence ID" value="SHK67007.1"/>
    <property type="molecule type" value="Genomic_DNA"/>
</dbReference>
<dbReference type="EC" id="4.2.1.10" evidence="2"/>